<gene>
    <name evidence="1" type="ORF">DFI_10150</name>
</gene>
<sequence length="386" mass="42598">MAVSVDGQVVTFTPPAGATGLVGDMTDWRKRDPIPVEGSAPIVLTLPRGAWVEYAWVDAAGEAFADPDNDQKSLNPWWPYPRAVVVGDYARHRLWTLPDATRRGTAHRLTWDGGVFPGKRRAIVHTPHGYAGGPLPVYYVQDGVAFYRTGRLGELLDRAVEAGLATGAAFVFVEPVDRNEEYYLNDRYLDFLTAEVFPQVEGPLLQANERGLWGASLGGLISLYTASRHPELFTRVVSHSGAFIARPGAVRPEGGIDTTTAGEWLREQLEAQPPRHLRVSLDTGVLEWLTGPNRRMAAALADLGLPHQYREYPSGHNWITWREALPEALLFMQGCEACGPGAGVAEDRGQQLRQDVQAAVRDLRREGGLTEEEIARLVHEELERPL</sequence>
<dbReference type="KEGG" id="dfc:DFI_10150"/>
<accession>A0A221SXF1</accession>
<dbReference type="PANTHER" id="PTHR48098:SF3">
    <property type="entry name" value="IRON(III) ENTEROBACTIN ESTERASE"/>
    <property type="match status" value="1"/>
</dbReference>
<dbReference type="InterPro" id="IPR050583">
    <property type="entry name" value="Mycobacterial_A85_antigen"/>
</dbReference>
<dbReference type="Pfam" id="PF00756">
    <property type="entry name" value="Esterase"/>
    <property type="match status" value="1"/>
</dbReference>
<dbReference type="PANTHER" id="PTHR48098">
    <property type="entry name" value="ENTEROCHELIN ESTERASE-RELATED"/>
    <property type="match status" value="1"/>
</dbReference>
<dbReference type="InterPro" id="IPR000801">
    <property type="entry name" value="Esterase-like"/>
</dbReference>
<dbReference type="EMBL" id="CP021081">
    <property type="protein sequence ID" value="ASN81329.1"/>
    <property type="molecule type" value="Genomic_DNA"/>
</dbReference>
<protein>
    <submittedName>
        <fullName evidence="1">Enterobactin esterase</fullName>
    </submittedName>
</protein>
<dbReference type="STRING" id="317577.GCA_000419625_01879"/>
<dbReference type="Proteomes" id="UP000259030">
    <property type="component" value="Chromosome"/>
</dbReference>
<dbReference type="Gene3D" id="3.40.50.1820">
    <property type="entry name" value="alpha/beta hydrolase"/>
    <property type="match status" value="1"/>
</dbReference>
<keyword evidence="2" id="KW-1185">Reference proteome</keyword>
<name>A0A221SXF1_9DEIO</name>
<proteinExistence type="predicted"/>
<evidence type="ECO:0000313" key="1">
    <source>
        <dbReference type="EMBL" id="ASN81329.1"/>
    </source>
</evidence>
<dbReference type="InterPro" id="IPR029058">
    <property type="entry name" value="AB_hydrolase_fold"/>
</dbReference>
<dbReference type="SUPFAM" id="SSF53474">
    <property type="entry name" value="alpha/beta-Hydrolases"/>
    <property type="match status" value="1"/>
</dbReference>
<organism evidence="1 2">
    <name type="scientific">Deinococcus ficus</name>
    <dbReference type="NCBI Taxonomy" id="317577"/>
    <lineage>
        <taxon>Bacteria</taxon>
        <taxon>Thermotogati</taxon>
        <taxon>Deinococcota</taxon>
        <taxon>Deinococci</taxon>
        <taxon>Deinococcales</taxon>
        <taxon>Deinococcaceae</taxon>
        <taxon>Deinococcus</taxon>
    </lineage>
</organism>
<evidence type="ECO:0000313" key="2">
    <source>
        <dbReference type="Proteomes" id="UP000259030"/>
    </source>
</evidence>
<dbReference type="AlphaFoldDB" id="A0A221SXF1"/>
<reference evidence="1 2" key="1">
    <citation type="submission" date="2017-05" db="EMBL/GenBank/DDBJ databases">
        <title>The complete genome sequence of Deinococcus ficus isolated from the rhizosphere of the Ficus religiosa L. in Taiwan.</title>
        <authorList>
            <person name="Wu K.-M."/>
            <person name="Liao T.-L."/>
            <person name="Liu Y.-M."/>
            <person name="Young C.-C."/>
            <person name="Tsai S.-F."/>
        </authorList>
    </citation>
    <scope>NUCLEOTIDE SEQUENCE [LARGE SCALE GENOMIC DNA]</scope>
    <source>
        <strain evidence="1 2">CC-FR2-10</strain>
    </source>
</reference>